<dbReference type="Gene3D" id="3.40.190.80">
    <property type="match status" value="1"/>
</dbReference>
<dbReference type="Proteomes" id="UP000191257">
    <property type="component" value="Chromosome"/>
</dbReference>
<evidence type="ECO:0000313" key="9">
    <source>
        <dbReference type="Proteomes" id="UP000191257"/>
    </source>
</evidence>
<dbReference type="AlphaFoldDB" id="A0A1V0GXJ6"/>
<dbReference type="GO" id="GO:0007165">
    <property type="term" value="P:signal transduction"/>
    <property type="evidence" value="ECO:0007669"/>
    <property type="project" value="TreeGrafter"/>
</dbReference>
<sequence>MHEVQRPAGASAGISPDTAAGIVATAHRLADAARVETLRLFRSPDLHPDNKAQKGFDPVTEADRASERAMRAILAEARPDDAILGEEFGAQPGTSGLTWVLDPIDGTRAFMAGAPSWGVLIGVTAADGPIYGIVDQPHLGERFEGGFGRASLSDRAGTRALAARQGVDLAQATLMTTYPEVGSPAEHAAFRRVADRVRLTRYGLDCYAYALLAAGHVDLVIEAGLQAYDVAAPIAVVQAAGGIVTDWQGRPAHGGGRILAAGSPALHAQALALLGPADD</sequence>
<keyword evidence="3 7" id="KW-0479">Metal-binding</keyword>
<dbReference type="CDD" id="cd01641">
    <property type="entry name" value="Bacterial_IMPase_like_1"/>
    <property type="match status" value="1"/>
</dbReference>
<dbReference type="GO" id="GO:0046872">
    <property type="term" value="F:metal ion binding"/>
    <property type="evidence" value="ECO:0007669"/>
    <property type="project" value="UniProtKB-KW"/>
</dbReference>
<reference evidence="8" key="1">
    <citation type="submission" date="2017-12" db="EMBL/GenBank/DDBJ databases">
        <title>FDA dAtabase for Regulatory Grade micrObial Sequences (FDA-ARGOS): Supporting development and validation of Infectious Disease Dx tests.</title>
        <authorList>
            <person name="Campos J."/>
            <person name="Goldberg B."/>
            <person name="Tallon L."/>
            <person name="Sadzewicz L."/>
            <person name="Sengamalay N."/>
            <person name="Ott S."/>
            <person name="Godinez A."/>
            <person name="Nagaraj S."/>
            <person name="Vyas G."/>
            <person name="Aluvathingal J."/>
            <person name="Nadendla S."/>
            <person name="Geyer C."/>
            <person name="Nandy P."/>
            <person name="Hobson J."/>
            <person name="Sichtig H."/>
        </authorList>
    </citation>
    <scope>NUCLEOTIDE SEQUENCE</scope>
    <source>
        <strain evidence="8">FDAARGOS_252</strain>
    </source>
</reference>
<evidence type="ECO:0000256" key="6">
    <source>
        <dbReference type="NCBIfam" id="TIGR02067"/>
    </source>
</evidence>
<dbReference type="KEGG" id="pye:A6J80_17115"/>
<dbReference type="GO" id="GO:0046854">
    <property type="term" value="P:phosphatidylinositol phosphate biosynthetic process"/>
    <property type="evidence" value="ECO:0007669"/>
    <property type="project" value="InterPro"/>
</dbReference>
<evidence type="ECO:0000256" key="2">
    <source>
        <dbReference type="ARBA" id="ARBA00009759"/>
    </source>
</evidence>
<keyword evidence="4" id="KW-0378">Hydrolase</keyword>
<dbReference type="GO" id="GO:0000105">
    <property type="term" value="P:L-histidine biosynthetic process"/>
    <property type="evidence" value="ECO:0007669"/>
    <property type="project" value="UniProtKB-UniRule"/>
</dbReference>
<evidence type="ECO:0000256" key="5">
    <source>
        <dbReference type="ARBA" id="ARBA00022842"/>
    </source>
</evidence>
<dbReference type="OrthoDB" id="9785695at2"/>
<dbReference type="GO" id="GO:0008934">
    <property type="term" value="F:inositol monophosphate 1-phosphatase activity"/>
    <property type="evidence" value="ECO:0007669"/>
    <property type="project" value="TreeGrafter"/>
</dbReference>
<organism evidence="8 9">
    <name type="scientific">Paracoccus yeei</name>
    <dbReference type="NCBI Taxonomy" id="147645"/>
    <lineage>
        <taxon>Bacteria</taxon>
        <taxon>Pseudomonadati</taxon>
        <taxon>Pseudomonadota</taxon>
        <taxon>Alphaproteobacteria</taxon>
        <taxon>Rhodobacterales</taxon>
        <taxon>Paracoccaceae</taxon>
        <taxon>Paracoccus</taxon>
    </lineage>
</organism>
<feature type="binding site" evidence="7">
    <location>
        <position position="105"/>
    </location>
    <ligand>
        <name>Mg(2+)</name>
        <dbReference type="ChEBI" id="CHEBI:18420"/>
        <label>1</label>
        <note>catalytic</note>
    </ligand>
</feature>
<dbReference type="SUPFAM" id="SSF56655">
    <property type="entry name" value="Carbohydrate phosphatase"/>
    <property type="match status" value="1"/>
</dbReference>
<dbReference type="PANTHER" id="PTHR20854">
    <property type="entry name" value="INOSITOL MONOPHOSPHATASE"/>
    <property type="match status" value="1"/>
</dbReference>
<proteinExistence type="inferred from homology"/>
<dbReference type="GO" id="GO:0006020">
    <property type="term" value="P:inositol metabolic process"/>
    <property type="evidence" value="ECO:0007669"/>
    <property type="project" value="TreeGrafter"/>
</dbReference>
<comment type="similarity">
    <text evidence="2">Belongs to the inositol monophosphatase superfamily.</text>
</comment>
<dbReference type="PRINTS" id="PR00377">
    <property type="entry name" value="IMPHPHTASES"/>
</dbReference>
<evidence type="ECO:0000256" key="1">
    <source>
        <dbReference type="ARBA" id="ARBA00001946"/>
    </source>
</evidence>
<evidence type="ECO:0000256" key="3">
    <source>
        <dbReference type="ARBA" id="ARBA00022723"/>
    </source>
</evidence>
<protein>
    <recommendedName>
        <fullName evidence="6">Histidinol-phosphatase</fullName>
        <ecNumber evidence="6">3.1.3.15</ecNumber>
    </recommendedName>
</protein>
<dbReference type="PANTHER" id="PTHR20854:SF4">
    <property type="entry name" value="INOSITOL-1-MONOPHOSPHATASE-RELATED"/>
    <property type="match status" value="1"/>
</dbReference>
<keyword evidence="9" id="KW-1185">Reference proteome</keyword>
<feature type="binding site" evidence="7">
    <location>
        <position position="102"/>
    </location>
    <ligand>
        <name>Mg(2+)</name>
        <dbReference type="ChEBI" id="CHEBI:18420"/>
        <label>1</label>
        <note>catalytic</note>
    </ligand>
</feature>
<accession>A0A1V0GXJ6</accession>
<dbReference type="eggNOG" id="COG0483">
    <property type="taxonomic scope" value="Bacteria"/>
</dbReference>
<keyword evidence="5 7" id="KW-0460">Magnesium</keyword>
<dbReference type="NCBIfam" id="TIGR02067">
    <property type="entry name" value="his_9_HisN"/>
    <property type="match status" value="1"/>
</dbReference>
<dbReference type="Gene3D" id="3.30.540.10">
    <property type="entry name" value="Fructose-1,6-Bisphosphatase, subunit A, domain 1"/>
    <property type="match status" value="1"/>
</dbReference>
<dbReference type="InterPro" id="IPR020550">
    <property type="entry name" value="Inositol_monophosphatase_CS"/>
</dbReference>
<dbReference type="InterPro" id="IPR000760">
    <property type="entry name" value="Inositol_monophosphatase-like"/>
</dbReference>
<name>A0A1V0GXJ6_9RHOB</name>
<feature type="binding site" evidence="7">
    <location>
        <position position="86"/>
    </location>
    <ligand>
        <name>Mg(2+)</name>
        <dbReference type="ChEBI" id="CHEBI:18420"/>
        <label>1</label>
        <note>catalytic</note>
    </ligand>
</feature>
<comment type="cofactor">
    <cofactor evidence="1 7">
        <name>Mg(2+)</name>
        <dbReference type="ChEBI" id="CHEBI:18420"/>
    </cofactor>
</comment>
<dbReference type="GO" id="GO:0004401">
    <property type="term" value="F:histidinol-phosphatase activity"/>
    <property type="evidence" value="ECO:0007669"/>
    <property type="project" value="UniProtKB-UniRule"/>
</dbReference>
<dbReference type="RefSeq" id="WP_080622921.1">
    <property type="nucleotide sequence ID" value="NZ_CAUQGX010000042.1"/>
</dbReference>
<evidence type="ECO:0000256" key="4">
    <source>
        <dbReference type="ARBA" id="ARBA00022801"/>
    </source>
</evidence>
<dbReference type="Pfam" id="PF00459">
    <property type="entry name" value="Inositol_P"/>
    <property type="match status" value="1"/>
</dbReference>
<dbReference type="EMBL" id="CP020442">
    <property type="protein sequence ID" value="ARC38615.1"/>
    <property type="molecule type" value="Genomic_DNA"/>
</dbReference>
<dbReference type="InterPro" id="IPR011809">
    <property type="entry name" value="His_9_proposed"/>
</dbReference>
<evidence type="ECO:0000313" key="8">
    <source>
        <dbReference type="EMBL" id="ARC38615.1"/>
    </source>
</evidence>
<feature type="binding site" evidence="7">
    <location>
        <position position="229"/>
    </location>
    <ligand>
        <name>Mg(2+)</name>
        <dbReference type="ChEBI" id="CHEBI:18420"/>
        <label>1</label>
        <note>catalytic</note>
    </ligand>
</feature>
<dbReference type="PROSITE" id="PS00630">
    <property type="entry name" value="IMP_2"/>
    <property type="match status" value="1"/>
</dbReference>
<evidence type="ECO:0000256" key="7">
    <source>
        <dbReference type="PIRSR" id="PIRSR600760-2"/>
    </source>
</evidence>
<feature type="binding site" evidence="7">
    <location>
        <position position="104"/>
    </location>
    <ligand>
        <name>Mg(2+)</name>
        <dbReference type="ChEBI" id="CHEBI:18420"/>
        <label>1</label>
        <note>catalytic</note>
    </ligand>
</feature>
<dbReference type="STRING" id="147645.A6J80_17115"/>
<dbReference type="EC" id="3.1.3.15" evidence="6"/>
<gene>
    <name evidence="8" type="primary">hisN</name>
    <name evidence="8" type="ORF">A6J80_17115</name>
</gene>